<dbReference type="GO" id="GO:0046872">
    <property type="term" value="F:metal ion binding"/>
    <property type="evidence" value="ECO:0007669"/>
    <property type="project" value="UniProtKB-KW"/>
</dbReference>
<evidence type="ECO:0000256" key="7">
    <source>
        <dbReference type="ARBA" id="ARBA00022763"/>
    </source>
</evidence>
<keyword evidence="14" id="KW-1185">Reference proteome</keyword>
<dbReference type="KEGG" id="zin:ZICARI_078"/>
<evidence type="ECO:0000259" key="12">
    <source>
        <dbReference type="SMART" id="SM00986"/>
    </source>
</evidence>
<evidence type="ECO:0000256" key="5">
    <source>
        <dbReference type="ARBA" id="ARBA00022485"/>
    </source>
</evidence>
<evidence type="ECO:0000256" key="8">
    <source>
        <dbReference type="ARBA" id="ARBA00022801"/>
    </source>
</evidence>
<accession>E0TIS2</accession>
<evidence type="ECO:0000256" key="11">
    <source>
        <dbReference type="ARBA" id="ARBA00023204"/>
    </source>
</evidence>
<name>E0TIS2_ZINIC</name>
<dbReference type="CDD" id="cd10030">
    <property type="entry name" value="UDG-F4_TTUDGA_SPO1dp_like"/>
    <property type="match status" value="1"/>
</dbReference>
<dbReference type="GO" id="GO:0004844">
    <property type="term" value="F:uracil DNA N-glycosylase activity"/>
    <property type="evidence" value="ECO:0007669"/>
    <property type="project" value="UniProtKB-EC"/>
</dbReference>
<dbReference type="InterPro" id="IPR005122">
    <property type="entry name" value="Uracil-DNA_glycosylase-like"/>
</dbReference>
<dbReference type="NCBIfam" id="TIGR00758">
    <property type="entry name" value="UDG_fam4"/>
    <property type="match status" value="1"/>
</dbReference>
<evidence type="ECO:0000256" key="2">
    <source>
        <dbReference type="ARBA" id="ARBA00006521"/>
    </source>
</evidence>
<feature type="domain" description="Uracil-DNA glycosylase-like" evidence="12">
    <location>
        <begin position="52"/>
        <end position="202"/>
    </location>
</feature>
<dbReference type="InterPro" id="IPR036895">
    <property type="entry name" value="Uracil-DNA_glycosylase-like_sf"/>
</dbReference>
<evidence type="ECO:0000256" key="4">
    <source>
        <dbReference type="ARBA" id="ARBA00019403"/>
    </source>
</evidence>
<evidence type="ECO:0000256" key="10">
    <source>
        <dbReference type="ARBA" id="ARBA00023014"/>
    </source>
</evidence>
<keyword evidence="11" id="KW-0234">DNA repair</keyword>
<dbReference type="SMART" id="SM00986">
    <property type="entry name" value="UDG"/>
    <property type="match status" value="1"/>
</dbReference>
<dbReference type="InterPro" id="IPR051536">
    <property type="entry name" value="UDG_Type-4/5"/>
</dbReference>
<comment type="catalytic activity">
    <reaction evidence="1">
        <text>Hydrolyzes single-stranded DNA or mismatched double-stranded DNA and polynucleotides, releasing free uracil.</text>
        <dbReference type="EC" id="3.2.2.27"/>
    </reaction>
</comment>
<keyword evidence="8" id="KW-0378">Hydrolase</keyword>
<keyword evidence="7" id="KW-0227">DNA damage</keyword>
<dbReference type="Pfam" id="PF03167">
    <property type="entry name" value="UDG"/>
    <property type="match status" value="1"/>
</dbReference>
<comment type="similarity">
    <text evidence="2">Belongs to the uracil-DNA glycosylase (UDG) superfamily. Type 4 (UDGa) family.</text>
</comment>
<keyword evidence="10" id="KW-0411">Iron-sulfur</keyword>
<keyword evidence="9" id="KW-0408">Iron</keyword>
<evidence type="ECO:0000256" key="6">
    <source>
        <dbReference type="ARBA" id="ARBA00022723"/>
    </source>
</evidence>
<dbReference type="HOGENOM" id="CLU_044815_1_3_4"/>
<dbReference type="SMART" id="SM00987">
    <property type="entry name" value="UreE_C"/>
    <property type="match status" value="1"/>
</dbReference>
<dbReference type="EMBL" id="CP002161">
    <property type="protein sequence ID" value="ADM89699.1"/>
    <property type="molecule type" value="Genomic_DNA"/>
</dbReference>
<dbReference type="PANTHER" id="PTHR33693">
    <property type="entry name" value="TYPE-5 URACIL-DNA GLYCOSYLASE"/>
    <property type="match status" value="1"/>
</dbReference>
<dbReference type="GO" id="GO:0051539">
    <property type="term" value="F:4 iron, 4 sulfur cluster binding"/>
    <property type="evidence" value="ECO:0007669"/>
    <property type="project" value="UniProtKB-KW"/>
</dbReference>
<dbReference type="PANTHER" id="PTHR33693:SF1">
    <property type="entry name" value="TYPE-4 URACIL-DNA GLYCOSYLASE"/>
    <property type="match status" value="1"/>
</dbReference>
<evidence type="ECO:0000256" key="1">
    <source>
        <dbReference type="ARBA" id="ARBA00001400"/>
    </source>
</evidence>
<dbReference type="Proteomes" id="UP000001303">
    <property type="component" value="Chromosome"/>
</dbReference>
<dbReference type="SUPFAM" id="SSF52141">
    <property type="entry name" value="Uracil-DNA glycosylase-like"/>
    <property type="match status" value="1"/>
</dbReference>
<organism evidence="13 14">
    <name type="scientific">Zinderia insecticola (strain CARI)</name>
    <dbReference type="NCBI Taxonomy" id="871271"/>
    <lineage>
        <taxon>Bacteria</taxon>
        <taxon>Pseudomonadati</taxon>
        <taxon>Pseudomonadota</taxon>
        <taxon>Betaproteobacteria</taxon>
        <taxon>Burkholderiales</taxon>
        <taxon>Oxalobacteraceae</taxon>
        <taxon>Candidatus Zinderia</taxon>
    </lineage>
</organism>
<dbReference type="EC" id="3.2.2.27" evidence="3"/>
<sequence>MQNKLFKIFNKFNINLLKNKKNNKFNKIYKLYNKINNCKKCILHKNKIRNVLGNKNIKKIKYFFIGEGPGKMEDLKGYPFIGKSGKLLNYLINKLKYKKKEIYITNVIKCISKNIKNKNIFPNKKEILKCLFYLKKEIKIIKPKIIITLGKIAFSSIFNINKNKFTIKKNKNKIYYYYNIPLISIYHPSYLLRNNFIINKYIKSLLFIKNIKIK</sequence>
<evidence type="ECO:0000256" key="9">
    <source>
        <dbReference type="ARBA" id="ARBA00023004"/>
    </source>
</evidence>
<dbReference type="Gene3D" id="3.40.470.10">
    <property type="entry name" value="Uracil-DNA glycosylase-like domain"/>
    <property type="match status" value="1"/>
</dbReference>
<reference key="2">
    <citation type="submission" date="2010-08" db="EMBL/GenBank/DDBJ databases">
        <title>Functional convergence in reduced genomes of bacterial symbionts spanning 200 million years of evolution.</title>
        <authorList>
            <person name="McCutcheon J.P."/>
            <person name="Moran N.A."/>
        </authorList>
    </citation>
    <scope>NUCLEOTIDE SEQUENCE</scope>
    <source>
        <strain>CARI</strain>
    </source>
</reference>
<reference evidence="13 14" key="1">
    <citation type="journal article" date="2010" name="Genome Biol. Evol.">
        <title>Functional convergence in reduced genomes of bacterial symbionts spanning 200 My of evolution.</title>
        <authorList>
            <person name="McCutcheon J.P."/>
            <person name="Moran N.A."/>
        </authorList>
    </citation>
    <scope>NUCLEOTIDE SEQUENCE [LARGE SCALE GENOMIC DNA]</scope>
    <source>
        <strain evidence="13 14">CARI</strain>
    </source>
</reference>
<evidence type="ECO:0000313" key="14">
    <source>
        <dbReference type="Proteomes" id="UP000001303"/>
    </source>
</evidence>
<dbReference type="GO" id="GO:0006281">
    <property type="term" value="P:DNA repair"/>
    <property type="evidence" value="ECO:0007669"/>
    <property type="project" value="UniProtKB-KW"/>
</dbReference>
<dbReference type="STRING" id="871271.ZICARI_078"/>
<proteinExistence type="inferred from homology"/>
<evidence type="ECO:0000313" key="13">
    <source>
        <dbReference type="EMBL" id="ADM89699.1"/>
    </source>
</evidence>
<evidence type="ECO:0000256" key="3">
    <source>
        <dbReference type="ARBA" id="ARBA00012030"/>
    </source>
</evidence>
<dbReference type="AlphaFoldDB" id="E0TIS2"/>
<keyword evidence="5" id="KW-0004">4Fe-4S</keyword>
<dbReference type="InterPro" id="IPR005273">
    <property type="entry name" value="Ura-DNA_glyco_family4"/>
</dbReference>
<keyword evidence="6" id="KW-0479">Metal-binding</keyword>
<protein>
    <recommendedName>
        <fullName evidence="4">Type-4 uracil-DNA glycosylase</fullName>
        <ecNumber evidence="3">3.2.2.27</ecNumber>
    </recommendedName>
</protein>
<gene>
    <name evidence="13" type="ordered locus">ZICARI_078</name>
</gene>